<dbReference type="EnsemblMetazoa" id="AATE020203-RA">
    <property type="protein sequence ID" value="AATE020203-PA.1"/>
    <property type="gene ID" value="AATE020203"/>
</dbReference>
<dbReference type="FunFam" id="3.30.1360.120:FF:000007">
    <property type="entry name" value="tRNA modification GTPase GTPBP3, mitochondrial"/>
    <property type="match status" value="1"/>
</dbReference>
<protein>
    <submittedName>
        <fullName evidence="7">Uncharacterized protein</fullName>
    </submittedName>
</protein>
<dbReference type="InterPro" id="IPR027417">
    <property type="entry name" value="P-loop_NTPase"/>
</dbReference>
<dbReference type="SUPFAM" id="SSF52540">
    <property type="entry name" value="P-loop containing nucleoside triphosphate hydrolases"/>
    <property type="match status" value="1"/>
</dbReference>
<dbReference type="InterPro" id="IPR027368">
    <property type="entry name" value="MnmE_dom2"/>
</dbReference>
<dbReference type="GO" id="GO:0002098">
    <property type="term" value="P:tRNA wobble uridine modification"/>
    <property type="evidence" value="ECO:0007669"/>
    <property type="project" value="TreeGrafter"/>
</dbReference>
<keyword evidence="3 6" id="KW-0819">tRNA processing</keyword>
<dbReference type="GO" id="GO:0005739">
    <property type="term" value="C:mitochondrion"/>
    <property type="evidence" value="ECO:0007669"/>
    <property type="project" value="UniProtKB-SubCell"/>
</dbReference>
<keyword evidence="5 6" id="KW-0342">GTP-binding</keyword>
<reference evidence="7" key="1">
    <citation type="submission" date="2022-08" db="UniProtKB">
        <authorList>
            <consortium name="EnsemblMetazoa"/>
        </authorList>
    </citation>
    <scope>IDENTIFICATION</scope>
    <source>
        <strain evidence="7">EBRO</strain>
    </source>
</reference>
<dbReference type="SUPFAM" id="SSF116878">
    <property type="entry name" value="TrmE connector domain"/>
    <property type="match status" value="1"/>
</dbReference>
<dbReference type="CDD" id="cd14858">
    <property type="entry name" value="TrmE_N"/>
    <property type="match status" value="1"/>
</dbReference>
<dbReference type="PANTHER" id="PTHR42714:SF2">
    <property type="entry name" value="TRNA MODIFICATION GTPASE GTPBP3, MITOCHONDRIAL"/>
    <property type="match status" value="1"/>
</dbReference>
<dbReference type="InterPro" id="IPR031168">
    <property type="entry name" value="G_TrmE"/>
</dbReference>
<evidence type="ECO:0000256" key="2">
    <source>
        <dbReference type="ARBA" id="ARBA00011043"/>
    </source>
</evidence>
<evidence type="ECO:0000256" key="6">
    <source>
        <dbReference type="RuleBase" id="RU003313"/>
    </source>
</evidence>
<name>A0A182JLB3_ANOAO</name>
<dbReference type="Pfam" id="PF10396">
    <property type="entry name" value="TrmE_N"/>
    <property type="match status" value="1"/>
</dbReference>
<dbReference type="InterPro" id="IPR027266">
    <property type="entry name" value="TrmE/GcvT-like"/>
</dbReference>
<dbReference type="GO" id="GO:0030488">
    <property type="term" value="P:tRNA methylation"/>
    <property type="evidence" value="ECO:0007669"/>
    <property type="project" value="TreeGrafter"/>
</dbReference>
<dbReference type="STRING" id="41427.A0A182JLB3"/>
<dbReference type="Gene3D" id="3.40.50.300">
    <property type="entry name" value="P-loop containing nucleotide triphosphate hydrolases"/>
    <property type="match status" value="1"/>
</dbReference>
<evidence type="ECO:0000313" key="7">
    <source>
        <dbReference type="EnsemblMetazoa" id="AATE020203-PA.1"/>
    </source>
</evidence>
<accession>A0A182JLB3</accession>
<sequence length="465" mass="51455">LYHLRIIIRCNIGKIIRVSGGASKDIIKKKTRLKTLPEPRKALLTKIYHCQTDEMIDRGLLLWFPGPNSFTGDDTIEFHVHGGTAIVSAMYDSLGTFPDTRVAEPGEFTKRAFYAGKMDLTEVEGLADLIHAETEAQRRQALRQANGQLSKFYNGMRTRLVKAIASVEAYIDFAEDQDVDDVVLDSTLAEVDSLVAELKAHLDDNRRGERLRGGVRAAIVGAPNVGKSSLINLLSRRNVSIVTSIAGTTRDIVESHYDIAGYPVILADTAGLRTSTDDVVESEGIARARAYVDAADLLMLVLDAGKLEHPDRINVHLREYAESIGLSDAALRRAVIVLNKCDLLTATMLEDLGRNHALTLLSCKNESGLPELLDRLKTRLVQLCGNPLTESPTISQERHRYHLKQCLESLERYRNYFVESAAVDRDLAIVTHHLRAAVRSIGKITGAVETEEILDVIFSTFCIGK</sequence>
<dbReference type="NCBIfam" id="NF003661">
    <property type="entry name" value="PRK05291.1-3"/>
    <property type="match status" value="1"/>
</dbReference>
<organism evidence="7">
    <name type="scientific">Anopheles atroparvus</name>
    <name type="common">European mosquito</name>
    <dbReference type="NCBI Taxonomy" id="41427"/>
    <lineage>
        <taxon>Eukaryota</taxon>
        <taxon>Metazoa</taxon>
        <taxon>Ecdysozoa</taxon>
        <taxon>Arthropoda</taxon>
        <taxon>Hexapoda</taxon>
        <taxon>Insecta</taxon>
        <taxon>Pterygota</taxon>
        <taxon>Neoptera</taxon>
        <taxon>Endopterygota</taxon>
        <taxon>Diptera</taxon>
        <taxon>Nematocera</taxon>
        <taxon>Culicoidea</taxon>
        <taxon>Culicidae</taxon>
        <taxon>Anophelinae</taxon>
        <taxon>Anopheles</taxon>
    </lineage>
</organism>
<evidence type="ECO:0000256" key="4">
    <source>
        <dbReference type="ARBA" id="ARBA00022741"/>
    </source>
</evidence>
<keyword evidence="4 6" id="KW-0547">Nucleotide-binding</keyword>
<dbReference type="Pfam" id="PF12631">
    <property type="entry name" value="MnmE_helical"/>
    <property type="match status" value="1"/>
</dbReference>
<dbReference type="InterPro" id="IPR004520">
    <property type="entry name" value="GTPase_MnmE"/>
</dbReference>
<dbReference type="NCBIfam" id="TIGR00231">
    <property type="entry name" value="small_GTP"/>
    <property type="match status" value="1"/>
</dbReference>
<dbReference type="GO" id="GO:0005525">
    <property type="term" value="F:GTP binding"/>
    <property type="evidence" value="ECO:0007669"/>
    <property type="project" value="UniProtKB-KW"/>
</dbReference>
<evidence type="ECO:0000256" key="5">
    <source>
        <dbReference type="ARBA" id="ARBA00023134"/>
    </source>
</evidence>
<dbReference type="CDD" id="cd04164">
    <property type="entry name" value="trmE"/>
    <property type="match status" value="1"/>
</dbReference>
<comment type="subcellular location">
    <subcellularLocation>
        <location evidence="1">Mitochondrion</location>
    </subcellularLocation>
</comment>
<evidence type="ECO:0000256" key="1">
    <source>
        <dbReference type="ARBA" id="ARBA00004173"/>
    </source>
</evidence>
<dbReference type="GO" id="GO:0003924">
    <property type="term" value="F:GTPase activity"/>
    <property type="evidence" value="ECO:0007669"/>
    <property type="project" value="InterPro"/>
</dbReference>
<dbReference type="Pfam" id="PF01926">
    <property type="entry name" value="MMR_HSR1"/>
    <property type="match status" value="1"/>
</dbReference>
<dbReference type="HAMAP" id="MF_00379">
    <property type="entry name" value="GTPase_MnmE"/>
    <property type="match status" value="1"/>
</dbReference>
<dbReference type="InterPro" id="IPR018948">
    <property type="entry name" value="GTP-bd_TrmE_N"/>
</dbReference>
<dbReference type="InterPro" id="IPR025867">
    <property type="entry name" value="MnmE_helical"/>
</dbReference>
<evidence type="ECO:0000256" key="3">
    <source>
        <dbReference type="ARBA" id="ARBA00022694"/>
    </source>
</evidence>
<dbReference type="InterPro" id="IPR006073">
    <property type="entry name" value="GTP-bd"/>
</dbReference>
<dbReference type="NCBIfam" id="TIGR00450">
    <property type="entry name" value="mnmE_trmE_thdF"/>
    <property type="match status" value="1"/>
</dbReference>
<dbReference type="InterPro" id="IPR005225">
    <property type="entry name" value="Small_GTP-bd"/>
</dbReference>
<dbReference type="PANTHER" id="PTHR42714">
    <property type="entry name" value="TRNA MODIFICATION GTPASE GTPBP3"/>
    <property type="match status" value="1"/>
</dbReference>
<dbReference type="PROSITE" id="PS51709">
    <property type="entry name" value="G_TRME"/>
    <property type="match status" value="1"/>
</dbReference>
<dbReference type="Gene3D" id="3.30.1360.120">
    <property type="entry name" value="Probable tRNA modification gtpase trme, domain 1"/>
    <property type="match status" value="1"/>
</dbReference>
<dbReference type="VEuPathDB" id="VectorBase:AATE020203"/>
<proteinExistence type="inferred from homology"/>
<comment type="similarity">
    <text evidence="2 6">Belongs to the TRAFAC class TrmE-Era-EngA-EngB-Septin-like GTPase superfamily. TrmE GTPase family.</text>
</comment>
<dbReference type="AlphaFoldDB" id="A0A182JLB3"/>
<dbReference type="Gene3D" id="1.20.120.430">
    <property type="entry name" value="tRNA modification GTPase MnmE domain 2"/>
    <property type="match status" value="1"/>
</dbReference>